<dbReference type="EMBL" id="ML993883">
    <property type="protein sequence ID" value="KAF2204126.1"/>
    <property type="molecule type" value="Genomic_DNA"/>
</dbReference>
<evidence type="ECO:0000313" key="2">
    <source>
        <dbReference type="Proteomes" id="UP000799536"/>
    </source>
</evidence>
<dbReference type="AlphaFoldDB" id="A0A9P4MUX8"/>
<proteinExistence type="predicted"/>
<reference evidence="1" key="1">
    <citation type="journal article" date="2020" name="Stud. Mycol.">
        <title>101 Dothideomycetes genomes: a test case for predicting lifestyles and emergence of pathogens.</title>
        <authorList>
            <person name="Haridas S."/>
            <person name="Albert R."/>
            <person name="Binder M."/>
            <person name="Bloem J."/>
            <person name="Labutti K."/>
            <person name="Salamov A."/>
            <person name="Andreopoulos B."/>
            <person name="Baker S."/>
            <person name="Barry K."/>
            <person name="Bills G."/>
            <person name="Bluhm B."/>
            <person name="Cannon C."/>
            <person name="Castanera R."/>
            <person name="Culley D."/>
            <person name="Daum C."/>
            <person name="Ezra D."/>
            <person name="Gonzalez J."/>
            <person name="Henrissat B."/>
            <person name="Kuo A."/>
            <person name="Liang C."/>
            <person name="Lipzen A."/>
            <person name="Lutzoni F."/>
            <person name="Magnuson J."/>
            <person name="Mondo S."/>
            <person name="Nolan M."/>
            <person name="Ohm R."/>
            <person name="Pangilinan J."/>
            <person name="Park H.-J."/>
            <person name="Ramirez L."/>
            <person name="Alfaro M."/>
            <person name="Sun H."/>
            <person name="Tritt A."/>
            <person name="Yoshinaga Y."/>
            <person name="Zwiers L.-H."/>
            <person name="Turgeon B."/>
            <person name="Goodwin S."/>
            <person name="Spatafora J."/>
            <person name="Crous P."/>
            <person name="Grigoriev I."/>
        </authorList>
    </citation>
    <scope>NUCLEOTIDE SEQUENCE</scope>
    <source>
        <strain evidence="1">ATCC 74209</strain>
    </source>
</reference>
<dbReference type="OrthoDB" id="3856898at2759"/>
<name>A0A9P4MUX8_9PLEO</name>
<protein>
    <submittedName>
        <fullName evidence="1">Uncharacterized protein</fullName>
    </submittedName>
</protein>
<accession>A0A9P4MUX8</accession>
<keyword evidence="2" id="KW-1185">Reference proteome</keyword>
<sequence length="173" mass="18953">MLSEKEAESKKNIEQIIKLGKKGLQLASQLPALALVLTNIVGRAGQLETLTRTALIGNAKADHIYGQNNILLDIRKKVGALEARLDGRATRVSGPVSASLPTWSSIVKGDYLPAKVEVRMEEREGAEKETSEERLRKIRKAIPDAKAIIPHLRATNKVSVIRQEKEMVSPSKG</sequence>
<dbReference type="Proteomes" id="UP000799536">
    <property type="component" value="Unassembled WGS sequence"/>
</dbReference>
<gene>
    <name evidence="1" type="ORF">GQ43DRAFT_429218</name>
</gene>
<comment type="caution">
    <text evidence="1">The sequence shown here is derived from an EMBL/GenBank/DDBJ whole genome shotgun (WGS) entry which is preliminary data.</text>
</comment>
<evidence type="ECO:0000313" key="1">
    <source>
        <dbReference type="EMBL" id="KAF2204126.1"/>
    </source>
</evidence>
<organism evidence="1 2">
    <name type="scientific">Delitschia confertaspora ATCC 74209</name>
    <dbReference type="NCBI Taxonomy" id="1513339"/>
    <lineage>
        <taxon>Eukaryota</taxon>
        <taxon>Fungi</taxon>
        <taxon>Dikarya</taxon>
        <taxon>Ascomycota</taxon>
        <taxon>Pezizomycotina</taxon>
        <taxon>Dothideomycetes</taxon>
        <taxon>Pleosporomycetidae</taxon>
        <taxon>Pleosporales</taxon>
        <taxon>Delitschiaceae</taxon>
        <taxon>Delitschia</taxon>
    </lineage>
</organism>